<reference evidence="1" key="1">
    <citation type="submission" date="2024-02" db="EMBL/GenBank/DDBJ databases">
        <title>Metagenome Assembled Genome of Zalaria obscura JY119.</title>
        <authorList>
            <person name="Vighnesh L."/>
            <person name="Jagadeeshwari U."/>
            <person name="Venkata Ramana C."/>
            <person name="Sasikala C."/>
        </authorList>
    </citation>
    <scope>NUCLEOTIDE SEQUENCE</scope>
    <source>
        <strain evidence="1">JY119</strain>
    </source>
</reference>
<sequence length="199" mass="21452">MKGPTIPTAIVRAAGADSKAGRSNQTTTVAQRVQHVLETFNHTFGGDRSVNRALGPSNHSFGGGDAARHVPWFLISTSSKETGNVTASHVERPRGPFTVLSTLSAHHTDPAHGSVNVTQGDKAERRIPGTFNRTFGEEKNNVTAHHVERIRGPFTLTSDRLQSRLARLLESAERRVDTLRVPTGNRGAVAGRLPTPTVQ</sequence>
<protein>
    <submittedName>
        <fullName evidence="1">Uncharacterized protein</fullName>
    </submittedName>
</protein>
<keyword evidence="2" id="KW-1185">Reference proteome</keyword>
<comment type="caution">
    <text evidence="1">The sequence shown here is derived from an EMBL/GenBank/DDBJ whole genome shotgun (WGS) entry which is preliminary data.</text>
</comment>
<accession>A0ACC3SAZ6</accession>
<name>A0ACC3SAZ6_9PEZI</name>
<proteinExistence type="predicted"/>
<gene>
    <name evidence="1" type="ORF">M8818_005083</name>
</gene>
<evidence type="ECO:0000313" key="1">
    <source>
        <dbReference type="EMBL" id="KAK8204642.1"/>
    </source>
</evidence>
<dbReference type="EMBL" id="JAMKPW020000026">
    <property type="protein sequence ID" value="KAK8204642.1"/>
    <property type="molecule type" value="Genomic_DNA"/>
</dbReference>
<dbReference type="Proteomes" id="UP001320706">
    <property type="component" value="Unassembled WGS sequence"/>
</dbReference>
<evidence type="ECO:0000313" key="2">
    <source>
        <dbReference type="Proteomes" id="UP001320706"/>
    </source>
</evidence>
<organism evidence="1 2">
    <name type="scientific">Zalaria obscura</name>
    <dbReference type="NCBI Taxonomy" id="2024903"/>
    <lineage>
        <taxon>Eukaryota</taxon>
        <taxon>Fungi</taxon>
        <taxon>Dikarya</taxon>
        <taxon>Ascomycota</taxon>
        <taxon>Pezizomycotina</taxon>
        <taxon>Dothideomycetes</taxon>
        <taxon>Dothideomycetidae</taxon>
        <taxon>Dothideales</taxon>
        <taxon>Zalariaceae</taxon>
        <taxon>Zalaria</taxon>
    </lineage>
</organism>